<keyword evidence="10" id="KW-0812">Transmembrane</keyword>
<keyword evidence="6" id="KW-0560">Oxidoreductase</keyword>
<comment type="cofactor">
    <cofactor evidence="1 9">
        <name>heme</name>
        <dbReference type="ChEBI" id="CHEBI:30413"/>
    </cofactor>
</comment>
<dbReference type="GO" id="GO:0016705">
    <property type="term" value="F:oxidoreductase activity, acting on paired donors, with incorporation or reduction of molecular oxygen"/>
    <property type="evidence" value="ECO:0007669"/>
    <property type="project" value="InterPro"/>
</dbReference>
<dbReference type="EMBL" id="KV425945">
    <property type="protein sequence ID" value="KZV96294.1"/>
    <property type="molecule type" value="Genomic_DNA"/>
</dbReference>
<dbReference type="InterPro" id="IPR002401">
    <property type="entry name" value="Cyt_P450_E_grp-I"/>
</dbReference>
<evidence type="ECO:0000256" key="1">
    <source>
        <dbReference type="ARBA" id="ARBA00001971"/>
    </source>
</evidence>
<sequence length="527" mass="59912">MEVLRTVAEHQALAAAGVVLFFVLRRWIAFRTVVGAIGPNLPGYRSLIGLPIPLPIRRIPGVLVTGRWLWEQRFKPYEDAGVDMYTMGMVFPTARAGLTVGDPAVVKEITMSRQRFPKPTRIYRVLSVYGPNIVSSEFEEHKKFRKAVAPSFNERNNRLVWDETVKIVLGLFETPDWKGKSAVHIDHCIDITLPIALFVIGAAGFGRQVSWEDDDSTPPGHTMPFKEALNIASLNIHVRALLPKWLIALRSTWRHANIAFDELYLYMKEMIQDRKTSLENGEHVDLFSGLLESADDPVAPLTDDELIGNVFIFLVAGHETTAHTLAFTFGLLALYEDEQEKLYQQIKSIVGPEGIIPGYEEMQRFTYSLAVFYETLRLYPPVTTFAKYAAEDTVLTTTATNPDGTHYPKQVFVPKNTNIGVNVVGLHYNPRYWDKPNEFRPERFMGDYPRDAFLPFAAGPRACIGRRFFETEGLAILTTLISRYKIKVKDKPEWVGLSVEEKREKLLQCRPIITLTPQQVPLIFERR</sequence>
<dbReference type="OrthoDB" id="1470350at2759"/>
<feature type="transmembrane region" description="Helical" evidence="10">
    <location>
        <begin position="12"/>
        <end position="30"/>
    </location>
</feature>
<evidence type="ECO:0000256" key="5">
    <source>
        <dbReference type="ARBA" id="ARBA00022723"/>
    </source>
</evidence>
<comment type="similarity">
    <text evidence="3">Belongs to the cytochrome P450 family.</text>
</comment>
<dbReference type="PRINTS" id="PR00463">
    <property type="entry name" value="EP450I"/>
</dbReference>
<dbReference type="GO" id="GO:0020037">
    <property type="term" value="F:heme binding"/>
    <property type="evidence" value="ECO:0007669"/>
    <property type="project" value="InterPro"/>
</dbReference>
<name>A0A165KGB5_EXIGL</name>
<dbReference type="SUPFAM" id="SSF48264">
    <property type="entry name" value="Cytochrome P450"/>
    <property type="match status" value="1"/>
</dbReference>
<evidence type="ECO:0000256" key="10">
    <source>
        <dbReference type="SAM" id="Phobius"/>
    </source>
</evidence>
<dbReference type="Proteomes" id="UP000077266">
    <property type="component" value="Unassembled WGS sequence"/>
</dbReference>
<dbReference type="Gene3D" id="1.10.630.10">
    <property type="entry name" value="Cytochrome P450"/>
    <property type="match status" value="1"/>
</dbReference>
<gene>
    <name evidence="11" type="ORF">EXIGLDRAFT_671275</name>
</gene>
<organism evidence="11 12">
    <name type="scientific">Exidia glandulosa HHB12029</name>
    <dbReference type="NCBI Taxonomy" id="1314781"/>
    <lineage>
        <taxon>Eukaryota</taxon>
        <taxon>Fungi</taxon>
        <taxon>Dikarya</taxon>
        <taxon>Basidiomycota</taxon>
        <taxon>Agaricomycotina</taxon>
        <taxon>Agaricomycetes</taxon>
        <taxon>Auriculariales</taxon>
        <taxon>Exidiaceae</taxon>
        <taxon>Exidia</taxon>
    </lineage>
</organism>
<comment type="pathway">
    <text evidence="2">Secondary metabolite biosynthesis.</text>
</comment>
<dbReference type="STRING" id="1314781.A0A165KGB5"/>
<dbReference type="PANTHER" id="PTHR24305">
    <property type="entry name" value="CYTOCHROME P450"/>
    <property type="match status" value="1"/>
</dbReference>
<evidence type="ECO:0000256" key="6">
    <source>
        <dbReference type="ARBA" id="ARBA00023002"/>
    </source>
</evidence>
<accession>A0A165KGB5</accession>
<evidence type="ECO:0000256" key="4">
    <source>
        <dbReference type="ARBA" id="ARBA00022617"/>
    </source>
</evidence>
<dbReference type="PANTHER" id="PTHR24305:SF166">
    <property type="entry name" value="CYTOCHROME P450 12A4, MITOCHONDRIAL-RELATED"/>
    <property type="match status" value="1"/>
</dbReference>
<dbReference type="InParanoid" id="A0A165KGB5"/>
<evidence type="ECO:0000256" key="7">
    <source>
        <dbReference type="ARBA" id="ARBA00023004"/>
    </source>
</evidence>
<dbReference type="InterPro" id="IPR001128">
    <property type="entry name" value="Cyt_P450"/>
</dbReference>
<evidence type="ECO:0000256" key="3">
    <source>
        <dbReference type="ARBA" id="ARBA00010617"/>
    </source>
</evidence>
<dbReference type="InterPro" id="IPR036396">
    <property type="entry name" value="Cyt_P450_sf"/>
</dbReference>
<keyword evidence="5 9" id="KW-0479">Metal-binding</keyword>
<evidence type="ECO:0000256" key="9">
    <source>
        <dbReference type="PIRSR" id="PIRSR602401-1"/>
    </source>
</evidence>
<evidence type="ECO:0000256" key="8">
    <source>
        <dbReference type="ARBA" id="ARBA00023033"/>
    </source>
</evidence>
<keyword evidence="12" id="KW-1185">Reference proteome</keyword>
<keyword evidence="4 9" id="KW-0349">Heme</keyword>
<keyword evidence="10" id="KW-0472">Membrane</keyword>
<dbReference type="Pfam" id="PF00067">
    <property type="entry name" value="p450"/>
    <property type="match status" value="1"/>
</dbReference>
<keyword evidence="8" id="KW-0503">Monooxygenase</keyword>
<keyword evidence="7 9" id="KW-0408">Iron</keyword>
<dbReference type="PRINTS" id="PR00385">
    <property type="entry name" value="P450"/>
</dbReference>
<evidence type="ECO:0000313" key="12">
    <source>
        <dbReference type="Proteomes" id="UP000077266"/>
    </source>
</evidence>
<dbReference type="InterPro" id="IPR050121">
    <property type="entry name" value="Cytochrome_P450_monoxygenase"/>
</dbReference>
<dbReference type="AlphaFoldDB" id="A0A165KGB5"/>
<protein>
    <submittedName>
        <fullName evidence="11">Cytochrome P450</fullName>
    </submittedName>
</protein>
<dbReference type="GO" id="GO:0005506">
    <property type="term" value="F:iron ion binding"/>
    <property type="evidence" value="ECO:0007669"/>
    <property type="project" value="InterPro"/>
</dbReference>
<feature type="binding site" description="axial binding residue" evidence="9">
    <location>
        <position position="463"/>
    </location>
    <ligand>
        <name>heme</name>
        <dbReference type="ChEBI" id="CHEBI:30413"/>
    </ligand>
    <ligandPart>
        <name>Fe</name>
        <dbReference type="ChEBI" id="CHEBI:18248"/>
    </ligandPart>
</feature>
<reference evidence="11 12" key="1">
    <citation type="journal article" date="2016" name="Mol. Biol. Evol.">
        <title>Comparative Genomics of Early-Diverging Mushroom-Forming Fungi Provides Insights into the Origins of Lignocellulose Decay Capabilities.</title>
        <authorList>
            <person name="Nagy L.G."/>
            <person name="Riley R."/>
            <person name="Tritt A."/>
            <person name="Adam C."/>
            <person name="Daum C."/>
            <person name="Floudas D."/>
            <person name="Sun H."/>
            <person name="Yadav J.S."/>
            <person name="Pangilinan J."/>
            <person name="Larsson K.H."/>
            <person name="Matsuura K."/>
            <person name="Barry K."/>
            <person name="Labutti K."/>
            <person name="Kuo R."/>
            <person name="Ohm R.A."/>
            <person name="Bhattacharya S.S."/>
            <person name="Shirouzu T."/>
            <person name="Yoshinaga Y."/>
            <person name="Martin F.M."/>
            <person name="Grigoriev I.V."/>
            <person name="Hibbett D.S."/>
        </authorList>
    </citation>
    <scope>NUCLEOTIDE SEQUENCE [LARGE SCALE GENOMIC DNA]</scope>
    <source>
        <strain evidence="11 12">HHB12029</strain>
    </source>
</reference>
<keyword evidence="10" id="KW-1133">Transmembrane helix</keyword>
<dbReference type="GO" id="GO:0004497">
    <property type="term" value="F:monooxygenase activity"/>
    <property type="evidence" value="ECO:0007669"/>
    <property type="project" value="UniProtKB-KW"/>
</dbReference>
<evidence type="ECO:0000313" key="11">
    <source>
        <dbReference type="EMBL" id="KZV96294.1"/>
    </source>
</evidence>
<proteinExistence type="inferred from homology"/>
<evidence type="ECO:0000256" key="2">
    <source>
        <dbReference type="ARBA" id="ARBA00005179"/>
    </source>
</evidence>